<dbReference type="PRINTS" id="PR01301">
    <property type="entry name" value="RGSPROTEIN"/>
</dbReference>
<gene>
    <name evidence="3" type="primary">rgs4</name>
</gene>
<dbReference type="PANTHER" id="PTHR10845:SF184">
    <property type="entry name" value="REGULATOR OF G-PROTEIN SIGNALING 4"/>
    <property type="match status" value="1"/>
</dbReference>
<reference evidence="3" key="2">
    <citation type="submission" date="2025-09" db="UniProtKB">
        <authorList>
            <consortium name="Ensembl"/>
        </authorList>
    </citation>
    <scope>IDENTIFICATION</scope>
</reference>
<dbReference type="PANTHER" id="PTHR10845">
    <property type="entry name" value="REGULATOR OF G PROTEIN SIGNALING"/>
    <property type="match status" value="1"/>
</dbReference>
<protein>
    <submittedName>
        <fullName evidence="3">Regulator of G protein signaling 4</fullName>
    </submittedName>
</protein>
<dbReference type="OMA" id="LIQDLCQ"/>
<dbReference type="SUPFAM" id="SSF48097">
    <property type="entry name" value="Regulator of G-protein signaling, RGS"/>
    <property type="match status" value="1"/>
</dbReference>
<dbReference type="Ensembl" id="ENSGMOT00000007168.2">
    <property type="protein sequence ID" value="ENSGMOP00000006967.2"/>
    <property type="gene ID" value="ENSGMOG00000006561.2"/>
</dbReference>
<evidence type="ECO:0000256" key="1">
    <source>
        <dbReference type="SAM" id="MobiDB-lite"/>
    </source>
</evidence>
<name>A0A8C5F5G1_GADMO</name>
<evidence type="ECO:0000259" key="2">
    <source>
        <dbReference type="PROSITE" id="PS50132"/>
    </source>
</evidence>
<evidence type="ECO:0000313" key="4">
    <source>
        <dbReference type="Proteomes" id="UP000694546"/>
    </source>
</evidence>
<sequence length="196" mass="22197">MCKGLATLPATCLKSAKDIKHKIGFLLQKPEPQTVSQKQTNKETKREVSAAELEKWKKSFTDLMNSEDGRQVFTNFLRSEFSEENIEFLNACKEFKQLSPAKMAAKAKLIFVKYVETDSPKQVNLDAATREGTRQNLETGSPSASSFDEAQRLIHILLEKDSYRRFLQSRAMQDLSLRSESRSTGTQQRQQKTAGA</sequence>
<accession>A0A8C5F5G1</accession>
<dbReference type="InterPro" id="IPR016137">
    <property type="entry name" value="RGS"/>
</dbReference>
<dbReference type="Gene3D" id="1.10.167.10">
    <property type="entry name" value="Regulator of G-protein Signalling 4, domain 2"/>
    <property type="match status" value="1"/>
</dbReference>
<dbReference type="Proteomes" id="UP000694546">
    <property type="component" value="Chromosome 12"/>
</dbReference>
<proteinExistence type="predicted"/>
<dbReference type="InterPro" id="IPR044926">
    <property type="entry name" value="RGS_subdomain_2"/>
</dbReference>
<dbReference type="SMART" id="SM00315">
    <property type="entry name" value="RGS"/>
    <property type="match status" value="1"/>
</dbReference>
<dbReference type="PROSITE" id="PS50132">
    <property type="entry name" value="RGS"/>
    <property type="match status" value="1"/>
</dbReference>
<feature type="region of interest" description="Disordered" evidence="1">
    <location>
        <begin position="177"/>
        <end position="196"/>
    </location>
</feature>
<dbReference type="AlphaFoldDB" id="A0A8C5F5G1"/>
<organism evidence="3 4">
    <name type="scientific">Gadus morhua</name>
    <name type="common">Atlantic cod</name>
    <dbReference type="NCBI Taxonomy" id="8049"/>
    <lineage>
        <taxon>Eukaryota</taxon>
        <taxon>Metazoa</taxon>
        <taxon>Chordata</taxon>
        <taxon>Craniata</taxon>
        <taxon>Vertebrata</taxon>
        <taxon>Euteleostomi</taxon>
        <taxon>Actinopterygii</taxon>
        <taxon>Neopterygii</taxon>
        <taxon>Teleostei</taxon>
        <taxon>Neoteleostei</taxon>
        <taxon>Acanthomorphata</taxon>
        <taxon>Zeiogadaria</taxon>
        <taxon>Gadariae</taxon>
        <taxon>Gadiformes</taxon>
        <taxon>Gadoidei</taxon>
        <taxon>Gadidae</taxon>
        <taxon>Gadus</taxon>
    </lineage>
</organism>
<dbReference type="InterPro" id="IPR036305">
    <property type="entry name" value="RGS_sf"/>
</dbReference>
<dbReference type="OrthoDB" id="196547at2759"/>
<dbReference type="GeneTree" id="ENSGT00940000159036"/>
<dbReference type="FunFam" id="1.10.167.10:FF:000001">
    <property type="entry name" value="Putative regulator of g-protein signaling 12"/>
    <property type="match status" value="1"/>
</dbReference>
<feature type="domain" description="RGS" evidence="2">
    <location>
        <begin position="59"/>
        <end position="176"/>
    </location>
</feature>
<reference evidence="3" key="1">
    <citation type="submission" date="2025-08" db="UniProtKB">
        <authorList>
            <consortium name="Ensembl"/>
        </authorList>
    </citation>
    <scope>IDENTIFICATION</scope>
</reference>
<keyword evidence="4" id="KW-1185">Reference proteome</keyword>
<dbReference type="Pfam" id="PF00615">
    <property type="entry name" value="RGS"/>
    <property type="match status" value="1"/>
</dbReference>
<evidence type="ECO:0000313" key="3">
    <source>
        <dbReference type="Ensembl" id="ENSGMOP00000006967.2"/>
    </source>
</evidence>